<keyword evidence="1" id="KW-0378">Hydrolase</keyword>
<dbReference type="NCBIfam" id="TIGR01549">
    <property type="entry name" value="HAD-SF-IA-v1"/>
    <property type="match status" value="1"/>
</dbReference>
<dbReference type="InterPro" id="IPR023214">
    <property type="entry name" value="HAD_sf"/>
</dbReference>
<proteinExistence type="predicted"/>
<dbReference type="HOGENOM" id="CLU_045011_8_0_11"/>
<accession>F6EEU2</accession>
<dbReference type="PANTHER" id="PTHR46649">
    <property type="match status" value="1"/>
</dbReference>
<dbReference type="Gene3D" id="3.40.50.1000">
    <property type="entry name" value="HAD superfamily/HAD-like"/>
    <property type="match status" value="1"/>
</dbReference>
<dbReference type="STRING" id="443218.AS9A_2445"/>
<dbReference type="EMBL" id="CP002786">
    <property type="protein sequence ID" value="AEF40892.1"/>
    <property type="molecule type" value="Genomic_DNA"/>
</dbReference>
<organism evidence="1 2">
    <name type="scientific">Hoyosella subflava (strain DSM 45089 / JCM 17490 / NBRC 109087 / DQS3-9A1)</name>
    <name type="common">Amycolicicoccus subflavus</name>
    <dbReference type="NCBI Taxonomy" id="443218"/>
    <lineage>
        <taxon>Bacteria</taxon>
        <taxon>Bacillati</taxon>
        <taxon>Actinomycetota</taxon>
        <taxon>Actinomycetes</taxon>
        <taxon>Mycobacteriales</taxon>
        <taxon>Hoyosellaceae</taxon>
        <taxon>Hoyosella</taxon>
    </lineage>
</organism>
<dbReference type="InterPro" id="IPR036412">
    <property type="entry name" value="HAD-like_sf"/>
</dbReference>
<dbReference type="eggNOG" id="COG1011">
    <property type="taxonomic scope" value="Bacteria"/>
</dbReference>
<dbReference type="SUPFAM" id="SSF56784">
    <property type="entry name" value="HAD-like"/>
    <property type="match status" value="1"/>
</dbReference>
<reference evidence="1 2" key="1">
    <citation type="journal article" date="2011" name="J. Bacteriol.">
        <title>Complete genome sequence of Amycolicicoccus subflavus DQS3-9A1T, an actinomycete isolated from crude oil-polluted soil.</title>
        <authorList>
            <person name="Cai M."/>
            <person name="Chen W.M."/>
            <person name="Nie Y."/>
            <person name="Chi C.Q."/>
            <person name="Wang Y.N."/>
            <person name="Tang Y.Q."/>
            <person name="Li G.Y."/>
            <person name="Wu X.L."/>
        </authorList>
    </citation>
    <scope>NUCLEOTIDE SEQUENCE [LARGE SCALE GENOMIC DNA]</scope>
    <source>
        <strain evidence="2">DSM 45089 / DQS3-9A1</strain>
    </source>
</reference>
<evidence type="ECO:0000313" key="2">
    <source>
        <dbReference type="Proteomes" id="UP000009235"/>
    </source>
</evidence>
<dbReference type="KEGG" id="asd:AS9A_2445"/>
<name>F6EEU2_HOYSD</name>
<dbReference type="PRINTS" id="PR00413">
    <property type="entry name" value="HADHALOGNASE"/>
</dbReference>
<dbReference type="Pfam" id="PF00702">
    <property type="entry name" value="Hydrolase"/>
    <property type="match status" value="1"/>
</dbReference>
<sequence length="257" mass="28456">MYTSPGTTTMIWMSDTAVSEEPFDAVMFDFSGTLFRFEEDDSWLSGLTDEHGRPFDVHQLTEIMRRMTAPVGQMVELDDEHLYAWTNRDLDPVLHRRAYMEVLRKSGVTREEQAADLYGRVIDPACWTPYPDAAESLVGLNKRGVKIAVLSNIAFDIRPAFARLGVDGLVDEFVLSFEVGAVKPQPKIFEHALSALEAEPHRTLMVGDSEEADGAARELGCVFALVDPHPTKERTDGLVAALTAFGLGPVSGRLRSP</sequence>
<dbReference type="SFLD" id="SFLDG01129">
    <property type="entry name" value="C1.5:_HAD__Beta-PGM__Phosphata"/>
    <property type="match status" value="1"/>
</dbReference>
<dbReference type="AlphaFoldDB" id="F6EEU2"/>
<gene>
    <name evidence="1" type="ordered locus">AS9A_2445</name>
</gene>
<keyword evidence="2" id="KW-1185">Reference proteome</keyword>
<evidence type="ECO:0000313" key="1">
    <source>
        <dbReference type="EMBL" id="AEF40892.1"/>
    </source>
</evidence>
<dbReference type="SFLD" id="SFLDS00003">
    <property type="entry name" value="Haloacid_Dehalogenase"/>
    <property type="match status" value="1"/>
</dbReference>
<dbReference type="GO" id="GO:0016787">
    <property type="term" value="F:hydrolase activity"/>
    <property type="evidence" value="ECO:0007669"/>
    <property type="project" value="UniProtKB-KW"/>
</dbReference>
<dbReference type="InterPro" id="IPR006439">
    <property type="entry name" value="HAD-SF_hydro_IA"/>
</dbReference>
<dbReference type="PANTHER" id="PTHR46649:SF4">
    <property type="entry name" value="HALOACID DEHALOGENASE-LIKE HYDROLASE (HAD) SUPERFAMILY PROTEIN"/>
    <property type="match status" value="1"/>
</dbReference>
<dbReference type="Proteomes" id="UP000009235">
    <property type="component" value="Chromosome"/>
</dbReference>
<protein>
    <submittedName>
        <fullName evidence="1">Putative hydrolase</fullName>
    </submittedName>
</protein>